<organism evidence="2 3">
    <name type="scientific">Actinosynnema pretiosum subsp. pretiosum</name>
    <dbReference type="NCBI Taxonomy" id="103721"/>
    <lineage>
        <taxon>Bacteria</taxon>
        <taxon>Bacillati</taxon>
        <taxon>Actinomycetota</taxon>
        <taxon>Actinomycetes</taxon>
        <taxon>Pseudonocardiales</taxon>
        <taxon>Pseudonocardiaceae</taxon>
        <taxon>Actinosynnema</taxon>
    </lineage>
</organism>
<dbReference type="Gene3D" id="3.40.50.1820">
    <property type="entry name" value="alpha/beta hydrolase"/>
    <property type="match status" value="1"/>
</dbReference>
<evidence type="ECO:0000313" key="3">
    <source>
        <dbReference type="Proteomes" id="UP000677152"/>
    </source>
</evidence>
<dbReference type="InterPro" id="IPR029058">
    <property type="entry name" value="AB_hydrolase_fold"/>
</dbReference>
<dbReference type="EMBL" id="CP073249">
    <property type="protein sequence ID" value="QUF04297.1"/>
    <property type="molecule type" value="Genomic_DNA"/>
</dbReference>
<evidence type="ECO:0008006" key="4">
    <source>
        <dbReference type="Google" id="ProtNLM"/>
    </source>
</evidence>
<gene>
    <name evidence="2" type="ORF">KCV87_34135</name>
</gene>
<feature type="signal peptide" evidence="1">
    <location>
        <begin position="1"/>
        <end position="24"/>
    </location>
</feature>
<evidence type="ECO:0000256" key="1">
    <source>
        <dbReference type="SAM" id="SignalP"/>
    </source>
</evidence>
<keyword evidence="1" id="KW-0732">Signal</keyword>
<protein>
    <recommendedName>
        <fullName evidence="4">Alpha/beta hydrolase</fullName>
    </recommendedName>
</protein>
<sequence>MLKRSLLVAAALLAVTLTPATAPAHPAGVRTADYDLGDTAFHVPGFHTSPVEDEPARLADLELVGRVHYPADLARRGKLPLVLIQHGLWYSCADRDAEAAWKSSYNALYGANPVTDPAEVERLELRLQDASVALSRWPCAPGTPALPNHRGYDYLGRALAERGFVVVSIGVSGVNAGELGQIADLARAEVGYEHLRMWRRLAEDGTGPLARSLGRLGFTGHVDLGSVGVVGHSRGGRGVMWQAAEANRARMPEGVAIRAAVPLAAVTYYAPDDDAPENLDYRVTDIPFGALAGSCDYATGGPQYFANARGRTSAQIALWEVQGANHNAYNTEWSPSSGQVMATDDAAEAWAGGPSTRPGRGRCAQVADDRPVRQLTEPEQRQVAVTYLSAFFAKHLKGDRRFDAVVDGTSSPLARLTPITVTTDPGR</sequence>
<dbReference type="SUPFAM" id="SSF53474">
    <property type="entry name" value="alpha/beta-Hydrolases"/>
    <property type="match status" value="1"/>
</dbReference>
<accession>A0AA45L6M7</accession>
<evidence type="ECO:0000313" key="2">
    <source>
        <dbReference type="EMBL" id="QUF04297.1"/>
    </source>
</evidence>
<name>A0AA45L6M7_9PSEU</name>
<feature type="chain" id="PRO_5041446931" description="Alpha/beta hydrolase" evidence="1">
    <location>
        <begin position="25"/>
        <end position="427"/>
    </location>
</feature>
<dbReference type="AlphaFoldDB" id="A0AA45L6M7"/>
<dbReference type="Proteomes" id="UP000677152">
    <property type="component" value="Chromosome"/>
</dbReference>
<proteinExistence type="predicted"/>
<reference evidence="2" key="1">
    <citation type="submission" date="2021-04" db="EMBL/GenBank/DDBJ databases">
        <title>Genomic sequence of Actinosynnema pretiosum subsp. pretiosum ATCC 31280 (C-14919).</title>
        <authorList>
            <person name="Bai L."/>
            <person name="Wang X."/>
            <person name="Xiao Y."/>
        </authorList>
    </citation>
    <scope>NUCLEOTIDE SEQUENCE</scope>
    <source>
        <strain evidence="2">ATCC 31280</strain>
    </source>
</reference>